<evidence type="ECO:0000313" key="4">
    <source>
        <dbReference type="EMBL" id="KFU75517.1"/>
    </source>
</evidence>
<evidence type="ECO:0000259" key="2">
    <source>
        <dbReference type="Pfam" id="PF00501"/>
    </source>
</evidence>
<dbReference type="PANTHER" id="PTHR43352">
    <property type="entry name" value="ACETYL-COA SYNTHETASE"/>
    <property type="match status" value="1"/>
</dbReference>
<dbReference type="PANTHER" id="PTHR43352:SF1">
    <property type="entry name" value="ANTHRANILATE--COA LIGASE"/>
    <property type="match status" value="1"/>
</dbReference>
<sequence length="506" mass="55885">MPERFNVTEYFLDHAEDHRIALIDDGEPVFYGELKAVTNQVGHALRHMGVRRGDRVLLALNDGVEFVASWFAAQKIGAVTAEIYSFLHPKDFRYYLDYVSPAVVVADASTVDKMREAGAKNLLVAGVAAEELRDDECAFDEMTADWPSELEAVATLSDEETIWKFTSGSSGAPKACPHPTRSPLLNYDWFARGVLDLGPNDVVLAVPKLFFGYARDMVALYPFRVGATGIIFNERTTVEKIFELVARHKPTILVNVPTMMSAMVAHPDAAKQDFSSLRACLSAGEGLPPDLHRRWNEVFGVEVIDCLGSAEGYHAYLSNQPGQIRSGSLGRLVPGYQAALVDDSGQPVPDGEIGRLELVGPTSAREYRGAPEKTAETFVAENTIRFGDLFERDAEGYFYYRGRADDLLKVRGVWVAPAEVENSLQAHPAVVSCAVVGYEEGGLTKLRAYVITSDPLEAEDLRDFAKANLSPHKRPHDFRFVDVIPKTPSGKLDRRALRGERKPHDV</sequence>
<accession>A0A2P2FFK9</accession>
<dbReference type="InterPro" id="IPR025110">
    <property type="entry name" value="AMP-bd_C"/>
</dbReference>
<dbReference type="GO" id="GO:0016405">
    <property type="term" value="F:CoA-ligase activity"/>
    <property type="evidence" value="ECO:0007669"/>
    <property type="project" value="InterPro"/>
</dbReference>
<reference evidence="4 5" key="1">
    <citation type="journal article" date="2014" name="Genome Announc.">
        <title>Draft Genome Sequence of Amycolatopsis lurida NRRL 2430, Producer of the Glycopeptide Family Antibiotic Ristocetin.</title>
        <authorList>
            <person name="Kwun M.J."/>
            <person name="Hong H.J."/>
        </authorList>
    </citation>
    <scope>NUCLEOTIDE SEQUENCE [LARGE SCALE GENOMIC DNA]</scope>
    <source>
        <strain evidence="4 5">NRRL 2430</strain>
    </source>
</reference>
<gene>
    <name evidence="4" type="ORF">BB31_41145</name>
</gene>
<dbReference type="GO" id="GO:0044550">
    <property type="term" value="P:secondary metabolite biosynthetic process"/>
    <property type="evidence" value="ECO:0007669"/>
    <property type="project" value="TreeGrafter"/>
</dbReference>
<keyword evidence="5" id="KW-1185">Reference proteome</keyword>
<dbReference type="Gene3D" id="3.30.300.30">
    <property type="match status" value="1"/>
</dbReference>
<dbReference type="AlphaFoldDB" id="A0A2P2FFK9"/>
<dbReference type="InterPro" id="IPR042099">
    <property type="entry name" value="ANL_N_sf"/>
</dbReference>
<dbReference type="Pfam" id="PF00501">
    <property type="entry name" value="AMP-binding"/>
    <property type="match status" value="1"/>
</dbReference>
<feature type="domain" description="AMP-dependent synthetase/ligase" evidence="2">
    <location>
        <begin position="18"/>
        <end position="367"/>
    </location>
</feature>
<organism evidence="4 5">
    <name type="scientific">Amycolatopsis lurida NRRL 2430</name>
    <dbReference type="NCBI Taxonomy" id="1460371"/>
    <lineage>
        <taxon>Bacteria</taxon>
        <taxon>Bacillati</taxon>
        <taxon>Actinomycetota</taxon>
        <taxon>Actinomycetes</taxon>
        <taxon>Pseudonocardiales</taxon>
        <taxon>Pseudonocardiaceae</taxon>
        <taxon>Amycolatopsis</taxon>
    </lineage>
</organism>
<evidence type="ECO:0000313" key="5">
    <source>
        <dbReference type="Proteomes" id="UP000256220"/>
    </source>
</evidence>
<dbReference type="Proteomes" id="UP000256220">
    <property type="component" value="Unassembled WGS sequence"/>
</dbReference>
<dbReference type="EMBL" id="JFBM01000065">
    <property type="protein sequence ID" value="KFU75517.1"/>
    <property type="molecule type" value="Genomic_DNA"/>
</dbReference>
<evidence type="ECO:0000256" key="1">
    <source>
        <dbReference type="ARBA" id="ARBA00022598"/>
    </source>
</evidence>
<evidence type="ECO:0000259" key="3">
    <source>
        <dbReference type="Pfam" id="PF13193"/>
    </source>
</evidence>
<dbReference type="GO" id="GO:0005524">
    <property type="term" value="F:ATP binding"/>
    <property type="evidence" value="ECO:0007669"/>
    <property type="project" value="InterPro"/>
</dbReference>
<name>A0A2P2FFK9_AMYLU</name>
<dbReference type="SUPFAM" id="SSF56801">
    <property type="entry name" value="Acetyl-CoA synthetase-like"/>
    <property type="match status" value="1"/>
</dbReference>
<dbReference type="Gene3D" id="3.40.50.12780">
    <property type="entry name" value="N-terminal domain of ligase-like"/>
    <property type="match status" value="1"/>
</dbReference>
<keyword evidence="1 4" id="KW-0436">Ligase</keyword>
<proteinExistence type="predicted"/>
<dbReference type="NCBIfam" id="TIGR02262">
    <property type="entry name" value="benz_CoA_lig"/>
    <property type="match status" value="1"/>
</dbReference>
<comment type="caution">
    <text evidence="4">The sequence shown here is derived from an EMBL/GenBank/DDBJ whole genome shotgun (WGS) entry which is preliminary data.</text>
</comment>
<dbReference type="GO" id="GO:0016878">
    <property type="term" value="F:acid-thiol ligase activity"/>
    <property type="evidence" value="ECO:0007669"/>
    <property type="project" value="TreeGrafter"/>
</dbReference>
<protein>
    <submittedName>
        <fullName evidence="4">Benzoate--CoA ligase</fullName>
    </submittedName>
</protein>
<dbReference type="RefSeq" id="WP_034324143.1">
    <property type="nucleotide sequence ID" value="NZ_JFBM01000065.1"/>
</dbReference>
<dbReference type="Pfam" id="PF13193">
    <property type="entry name" value="AMP-binding_C"/>
    <property type="match status" value="1"/>
</dbReference>
<dbReference type="InterPro" id="IPR045851">
    <property type="entry name" value="AMP-bd_C_sf"/>
</dbReference>
<dbReference type="InterPro" id="IPR000873">
    <property type="entry name" value="AMP-dep_synth/lig_dom"/>
</dbReference>
<dbReference type="InterPro" id="IPR011957">
    <property type="entry name" value="Benz_CoA_lig"/>
</dbReference>
<feature type="domain" description="AMP-binding enzyme C-terminal" evidence="3">
    <location>
        <begin position="419"/>
        <end position="491"/>
    </location>
</feature>